<dbReference type="InterPro" id="IPR025280">
    <property type="entry name" value="SNIPE"/>
</dbReference>
<accession>A0A5M3XVH2</accession>
<evidence type="ECO:0000313" key="5">
    <source>
        <dbReference type="Proteomes" id="UP000377595"/>
    </source>
</evidence>
<evidence type="ECO:0000313" key="4">
    <source>
        <dbReference type="EMBL" id="GES25195.1"/>
    </source>
</evidence>
<proteinExistence type="predicted"/>
<dbReference type="Proteomes" id="UP000377595">
    <property type="component" value="Unassembled WGS sequence"/>
</dbReference>
<feature type="coiled-coil region" evidence="1">
    <location>
        <begin position="271"/>
        <end position="348"/>
    </location>
</feature>
<dbReference type="Pfam" id="PF13455">
    <property type="entry name" value="MUG113"/>
    <property type="match status" value="1"/>
</dbReference>
<dbReference type="OrthoDB" id="9811665at2"/>
<keyword evidence="5" id="KW-1185">Reference proteome</keyword>
<comment type="caution">
    <text evidence="4">The sequence shown here is derived from an EMBL/GenBank/DDBJ whole genome shotgun (WGS) entry which is preliminary data.</text>
</comment>
<dbReference type="SMART" id="SM00974">
    <property type="entry name" value="T5orf172"/>
    <property type="match status" value="1"/>
</dbReference>
<dbReference type="Pfam" id="PF13250">
    <property type="entry name" value="SNIPE"/>
    <property type="match status" value="1"/>
</dbReference>
<evidence type="ECO:0000259" key="3">
    <source>
        <dbReference type="SMART" id="SM00974"/>
    </source>
</evidence>
<name>A0A5M3XVH2_9ACTN</name>
<dbReference type="EMBL" id="BLAF01000063">
    <property type="protein sequence ID" value="GES25195.1"/>
    <property type="molecule type" value="Genomic_DNA"/>
</dbReference>
<evidence type="ECO:0000256" key="1">
    <source>
        <dbReference type="SAM" id="Coils"/>
    </source>
</evidence>
<feature type="domain" description="Bacteriophage T5 Orf172 DNA-binding" evidence="3">
    <location>
        <begin position="365"/>
        <end position="448"/>
    </location>
</feature>
<sequence>MEYRFNSPPGWPVPPENWRPPSGWQPDPSWPPAPSGWQFWVVSGAPPAPAAPQTQPHVATTPVAPERGGVGLFGGKKKLEAENAELRAWVERLAGMDALGVSAMVQDLYAQHAELQKAVETAKSRLHTIERQVVRTEETALLQEVGVYEYRHPLSDAVAYKEYLGKIKARIKAMAKDDKAVLGSTNWQVNGSAAEGRRMVRDFSKLMLRAYNAEADNCVRTMRPYKLQSAIDRLEKSVEMIVRLGKTMSIHVSVEYHRLRLYELELTADYLAKQEEEKERVRAQREQQREEEAARREFEREKARLRKEEAHYRAALSKVLASGDEMAANELKAKLEEIGAAVSDVEAREANIRAGYVYVISNVGAFGDDVIKIGMTRRLEPEDRVRELGDASVPFKFDTHALVFSDDAVGLEGRLHAELSERRVNKVNLRREFFRATPAEVKVLLEKIAGQHLLEYRDIPEALEWRQSANAEAAPA</sequence>
<dbReference type="InterPro" id="IPR018306">
    <property type="entry name" value="Phage_T5_Orf172_DNA-bd"/>
</dbReference>
<feature type="region of interest" description="Disordered" evidence="2">
    <location>
        <begin position="1"/>
        <end position="32"/>
    </location>
</feature>
<dbReference type="RefSeq" id="WP_155349985.1">
    <property type="nucleotide sequence ID" value="NZ_BAAAHM010000006.1"/>
</dbReference>
<feature type="coiled-coil region" evidence="1">
    <location>
        <begin position="105"/>
        <end position="139"/>
    </location>
</feature>
<feature type="compositionally biased region" description="Pro residues" evidence="2">
    <location>
        <begin position="9"/>
        <end position="18"/>
    </location>
</feature>
<organism evidence="4 5">
    <name type="scientific">Acrocarpospora pleiomorpha</name>
    <dbReference type="NCBI Taxonomy" id="90975"/>
    <lineage>
        <taxon>Bacteria</taxon>
        <taxon>Bacillati</taxon>
        <taxon>Actinomycetota</taxon>
        <taxon>Actinomycetes</taxon>
        <taxon>Streptosporangiales</taxon>
        <taxon>Streptosporangiaceae</taxon>
        <taxon>Acrocarpospora</taxon>
    </lineage>
</organism>
<keyword evidence="1" id="KW-0175">Coiled coil</keyword>
<reference evidence="4 5" key="1">
    <citation type="submission" date="2019-10" db="EMBL/GenBank/DDBJ databases">
        <title>Whole genome shotgun sequence of Acrocarpospora pleiomorpha NBRC 16267.</title>
        <authorList>
            <person name="Ichikawa N."/>
            <person name="Kimura A."/>
            <person name="Kitahashi Y."/>
            <person name="Komaki H."/>
            <person name="Oguchi A."/>
        </authorList>
    </citation>
    <scope>NUCLEOTIDE SEQUENCE [LARGE SCALE GENOMIC DNA]</scope>
    <source>
        <strain evidence="4 5">NBRC 16267</strain>
    </source>
</reference>
<feature type="compositionally biased region" description="Low complexity" evidence="2">
    <location>
        <begin position="51"/>
        <end position="63"/>
    </location>
</feature>
<protein>
    <submittedName>
        <fullName evidence="4">Chromosome segregation ATPase</fullName>
    </submittedName>
</protein>
<feature type="region of interest" description="Disordered" evidence="2">
    <location>
        <begin position="44"/>
        <end position="65"/>
    </location>
</feature>
<gene>
    <name evidence="4" type="ORF">Aple_080940</name>
</gene>
<evidence type="ECO:0000256" key="2">
    <source>
        <dbReference type="SAM" id="MobiDB-lite"/>
    </source>
</evidence>
<dbReference type="AlphaFoldDB" id="A0A5M3XVH2"/>